<gene>
    <name evidence="8" type="ORF">B0T16DRAFT_139420</name>
</gene>
<organism evidence="8 9">
    <name type="scientific">Cercophora newfieldiana</name>
    <dbReference type="NCBI Taxonomy" id="92897"/>
    <lineage>
        <taxon>Eukaryota</taxon>
        <taxon>Fungi</taxon>
        <taxon>Dikarya</taxon>
        <taxon>Ascomycota</taxon>
        <taxon>Pezizomycotina</taxon>
        <taxon>Sordariomycetes</taxon>
        <taxon>Sordariomycetidae</taxon>
        <taxon>Sordariales</taxon>
        <taxon>Lasiosphaeriaceae</taxon>
        <taxon>Cercophora</taxon>
    </lineage>
</organism>
<feature type="compositionally biased region" description="Polar residues" evidence="6">
    <location>
        <begin position="83"/>
        <end position="102"/>
    </location>
</feature>
<evidence type="ECO:0000313" key="9">
    <source>
        <dbReference type="Proteomes" id="UP001174936"/>
    </source>
</evidence>
<evidence type="ECO:0000256" key="5">
    <source>
        <dbReference type="ARBA" id="ARBA00023242"/>
    </source>
</evidence>
<dbReference type="GO" id="GO:0008270">
    <property type="term" value="F:zinc ion binding"/>
    <property type="evidence" value="ECO:0007669"/>
    <property type="project" value="InterPro"/>
</dbReference>
<protein>
    <recommendedName>
        <fullName evidence="7">Zn(2)-C6 fungal-type domain-containing protein</fullName>
    </recommendedName>
</protein>
<dbReference type="PROSITE" id="PS00463">
    <property type="entry name" value="ZN2_CY6_FUNGAL_1"/>
    <property type="match status" value="1"/>
</dbReference>
<dbReference type="InterPro" id="IPR051089">
    <property type="entry name" value="prtT"/>
</dbReference>
<dbReference type="PROSITE" id="PS50048">
    <property type="entry name" value="ZN2_CY6_FUNGAL_2"/>
    <property type="match status" value="1"/>
</dbReference>
<comment type="subcellular location">
    <subcellularLocation>
        <location evidence="1">Nucleus</location>
    </subcellularLocation>
</comment>
<comment type="caution">
    <text evidence="8">The sequence shown here is derived from an EMBL/GenBank/DDBJ whole genome shotgun (WGS) entry which is preliminary data.</text>
</comment>
<feature type="region of interest" description="Disordered" evidence="6">
    <location>
        <begin position="81"/>
        <end position="145"/>
    </location>
</feature>
<dbReference type="GO" id="GO:0000981">
    <property type="term" value="F:DNA-binding transcription factor activity, RNA polymerase II-specific"/>
    <property type="evidence" value="ECO:0007669"/>
    <property type="project" value="InterPro"/>
</dbReference>
<dbReference type="Gene3D" id="4.10.240.10">
    <property type="entry name" value="Zn(2)-C6 fungal-type DNA-binding domain"/>
    <property type="match status" value="1"/>
</dbReference>
<dbReference type="CDD" id="cd12148">
    <property type="entry name" value="fungal_TF_MHR"/>
    <property type="match status" value="1"/>
</dbReference>
<dbReference type="AlphaFoldDB" id="A0AA40CTE9"/>
<keyword evidence="5" id="KW-0539">Nucleus</keyword>
<dbReference type="InterPro" id="IPR001138">
    <property type="entry name" value="Zn2Cys6_DnaBD"/>
</dbReference>
<evidence type="ECO:0000256" key="6">
    <source>
        <dbReference type="SAM" id="MobiDB-lite"/>
    </source>
</evidence>
<feature type="domain" description="Zn(2)-C6 fungal-type" evidence="7">
    <location>
        <begin position="15"/>
        <end position="47"/>
    </location>
</feature>
<evidence type="ECO:0000259" key="7">
    <source>
        <dbReference type="PROSITE" id="PS50048"/>
    </source>
</evidence>
<accession>A0AA40CTE9</accession>
<evidence type="ECO:0000256" key="2">
    <source>
        <dbReference type="ARBA" id="ARBA00023015"/>
    </source>
</evidence>
<dbReference type="InterPro" id="IPR036864">
    <property type="entry name" value="Zn2-C6_fun-type_DNA-bd_sf"/>
</dbReference>
<dbReference type="PANTHER" id="PTHR31845">
    <property type="entry name" value="FINGER DOMAIN PROTEIN, PUTATIVE-RELATED"/>
    <property type="match status" value="1"/>
</dbReference>
<dbReference type="PANTHER" id="PTHR31845:SF32">
    <property type="entry name" value="MISCELLANEOUS ZN(II)2CYS6 TRANSCRIPTION FACTOR (EUROFUNG)-RELATED"/>
    <property type="match status" value="1"/>
</dbReference>
<keyword evidence="9" id="KW-1185">Reference proteome</keyword>
<dbReference type="EMBL" id="JAULSV010000003">
    <property type="protein sequence ID" value="KAK0650047.1"/>
    <property type="molecule type" value="Genomic_DNA"/>
</dbReference>
<evidence type="ECO:0000256" key="4">
    <source>
        <dbReference type="ARBA" id="ARBA00023163"/>
    </source>
</evidence>
<dbReference type="SUPFAM" id="SSF57701">
    <property type="entry name" value="Zn2/Cys6 DNA-binding domain"/>
    <property type="match status" value="1"/>
</dbReference>
<dbReference type="GO" id="GO:0000976">
    <property type="term" value="F:transcription cis-regulatory region binding"/>
    <property type="evidence" value="ECO:0007669"/>
    <property type="project" value="TreeGrafter"/>
</dbReference>
<keyword evidence="2" id="KW-0805">Transcription regulation</keyword>
<proteinExistence type="predicted"/>
<evidence type="ECO:0000256" key="1">
    <source>
        <dbReference type="ARBA" id="ARBA00004123"/>
    </source>
</evidence>
<evidence type="ECO:0000256" key="3">
    <source>
        <dbReference type="ARBA" id="ARBA00023125"/>
    </source>
</evidence>
<evidence type="ECO:0000313" key="8">
    <source>
        <dbReference type="EMBL" id="KAK0650047.1"/>
    </source>
</evidence>
<name>A0AA40CTE9_9PEZI</name>
<dbReference type="GO" id="GO:0005634">
    <property type="term" value="C:nucleus"/>
    <property type="evidence" value="ECO:0007669"/>
    <property type="project" value="UniProtKB-SubCell"/>
</dbReference>
<keyword evidence="4" id="KW-0804">Transcription</keyword>
<sequence>MTGSEFTSAAPYGQACADCSRSKCKCMRRPSGGPCERCLRRGLECKRPSGARQRTASSKGLGPRTAQLEAKLDRLVTLLESPARSTSPGPAMTSQLLGTHQGNAEPLKSGLSPLQSQPLAQGDAGCGGFDPPVHAQTPELGQGPEHVSDLEAENCLAYFRSKLKYFPFIHIPDDTTAATFQRDRPFLWLCVLAVSTKSSARQIQLGSKIRRLIAEKLLVQHERSIELLLGMLAFQGWANYQMGPSQPFLGMDSHLVVGLVQDMGIEKAPRRHDEPSHPMACLRSHFAVQRLISMAERTMEERRAVLGAYLITSEVASFRAYCFNRQIDGLRWTPHLESYLQTLEEQRESPLDPLLTTLVRLKLLADEANKPLLTPPQPLDHLSLLHSFQAQSLQTRINQIKQGVRADTGHEDIIRLHVLSAELEVSEVGLYHCHTRRTVTPDTLRLNMLAKCLQTLRSWLDVFFGMETSSLASASFFIWCQMSHVITSLYRLTVIEEPDWDMALVRDTVDVMEVMDKLIERFSHVSAEAGLICDRPDGLDPYGPTLRSVRTIKSAWEATLRSNGGDVDLPSLLDVEGLDHFSTEFLEGMNGWMSDMFVSWDPTITTQDLSQDTA</sequence>
<dbReference type="Proteomes" id="UP001174936">
    <property type="component" value="Unassembled WGS sequence"/>
</dbReference>
<reference evidence="8" key="1">
    <citation type="submission" date="2023-06" db="EMBL/GenBank/DDBJ databases">
        <title>Genome-scale phylogeny and comparative genomics of the fungal order Sordariales.</title>
        <authorList>
            <consortium name="Lawrence Berkeley National Laboratory"/>
            <person name="Hensen N."/>
            <person name="Bonometti L."/>
            <person name="Westerberg I."/>
            <person name="Brannstrom I.O."/>
            <person name="Guillou S."/>
            <person name="Cros-Aarteil S."/>
            <person name="Calhoun S."/>
            <person name="Haridas S."/>
            <person name="Kuo A."/>
            <person name="Mondo S."/>
            <person name="Pangilinan J."/>
            <person name="Riley R."/>
            <person name="Labutti K."/>
            <person name="Andreopoulos B."/>
            <person name="Lipzen A."/>
            <person name="Chen C."/>
            <person name="Yanf M."/>
            <person name="Daum C."/>
            <person name="Ng V."/>
            <person name="Clum A."/>
            <person name="Steindorff A."/>
            <person name="Ohm R."/>
            <person name="Martin F."/>
            <person name="Silar P."/>
            <person name="Natvig D."/>
            <person name="Lalanne C."/>
            <person name="Gautier V."/>
            <person name="Ament-Velasquez S.L."/>
            <person name="Kruys A."/>
            <person name="Hutchinson M.I."/>
            <person name="Powell A.J."/>
            <person name="Barry K."/>
            <person name="Miller A.N."/>
            <person name="Grigoriev I.V."/>
            <person name="Debuchy R."/>
            <person name="Gladieux P."/>
            <person name="Thoren M.H."/>
            <person name="Johannesson H."/>
        </authorList>
    </citation>
    <scope>NUCLEOTIDE SEQUENCE</scope>
    <source>
        <strain evidence="8">SMH2532-1</strain>
    </source>
</reference>
<keyword evidence="3" id="KW-0238">DNA-binding</keyword>
<dbReference type="CDD" id="cd00067">
    <property type="entry name" value="GAL4"/>
    <property type="match status" value="1"/>
</dbReference>